<name>A0A4S9L2T5_AURPU</name>
<protein>
    <submittedName>
        <fullName evidence="1">Uncharacterized protein</fullName>
    </submittedName>
</protein>
<evidence type="ECO:0000313" key="2">
    <source>
        <dbReference type="Proteomes" id="UP000306584"/>
    </source>
</evidence>
<dbReference type="AlphaFoldDB" id="A0A4S9L2T5"/>
<sequence>MDKIIQQLSNQTTKATKQTNTSINLLKTLLSSQNPIKSSISPSSSSTSQVQAIFQQNTINMQFTNIIIALTMALASSAQAKKGLHGKGFTGDGVLGAGAQFLGGVVGGAIGRRSIHERRQTDPLDAVPQYNYDMCRESLSGAKLTFTPAGPGGFQVAGVPSTCMVLATSLTGSFNAGFPIPLGADSLKFSGLTDAEMQELQSYFH</sequence>
<comment type="caution">
    <text evidence="1">The sequence shown here is derived from an EMBL/GenBank/DDBJ whole genome shotgun (WGS) entry which is preliminary data.</text>
</comment>
<dbReference type="EMBL" id="QZBD01000248">
    <property type="protein sequence ID" value="THY23068.1"/>
    <property type="molecule type" value="Genomic_DNA"/>
</dbReference>
<gene>
    <name evidence="1" type="ORF">D6D01_06089</name>
</gene>
<organism evidence="1 2">
    <name type="scientific">Aureobasidium pullulans</name>
    <name type="common">Black yeast</name>
    <name type="synonym">Pullularia pullulans</name>
    <dbReference type="NCBI Taxonomy" id="5580"/>
    <lineage>
        <taxon>Eukaryota</taxon>
        <taxon>Fungi</taxon>
        <taxon>Dikarya</taxon>
        <taxon>Ascomycota</taxon>
        <taxon>Pezizomycotina</taxon>
        <taxon>Dothideomycetes</taxon>
        <taxon>Dothideomycetidae</taxon>
        <taxon>Dothideales</taxon>
        <taxon>Saccotheciaceae</taxon>
        <taxon>Aureobasidium</taxon>
    </lineage>
</organism>
<dbReference type="Proteomes" id="UP000306584">
    <property type="component" value="Unassembled WGS sequence"/>
</dbReference>
<accession>A0A4S9L2T5</accession>
<proteinExistence type="predicted"/>
<reference evidence="1 2" key="1">
    <citation type="submission" date="2018-10" db="EMBL/GenBank/DDBJ databases">
        <title>Fifty Aureobasidium pullulans genomes reveal a recombining polyextremotolerant generalist.</title>
        <authorList>
            <person name="Gostincar C."/>
            <person name="Turk M."/>
            <person name="Zajc J."/>
            <person name="Gunde-Cimerman N."/>
        </authorList>
    </citation>
    <scope>NUCLEOTIDE SEQUENCE [LARGE SCALE GENOMIC DNA]</scope>
    <source>
        <strain evidence="1 2">EXF-6604</strain>
    </source>
</reference>
<evidence type="ECO:0000313" key="1">
    <source>
        <dbReference type="EMBL" id="THY23068.1"/>
    </source>
</evidence>